<dbReference type="SUPFAM" id="SSF55136">
    <property type="entry name" value="Probable bacterial effector-binding domain"/>
    <property type="match status" value="1"/>
</dbReference>
<organism evidence="2 3">
    <name type="scientific">Promicromonospora soli</name>
    <dbReference type="NCBI Taxonomy" id="2035533"/>
    <lineage>
        <taxon>Bacteria</taxon>
        <taxon>Bacillati</taxon>
        <taxon>Actinomycetota</taxon>
        <taxon>Actinomycetes</taxon>
        <taxon>Micrococcales</taxon>
        <taxon>Promicromonosporaceae</taxon>
        <taxon>Promicromonospora</taxon>
    </lineage>
</organism>
<dbReference type="InterPro" id="IPR010499">
    <property type="entry name" value="AraC_E-bd"/>
</dbReference>
<dbReference type="EMBL" id="BNAS01000006">
    <property type="protein sequence ID" value="GHH77992.1"/>
    <property type="molecule type" value="Genomic_DNA"/>
</dbReference>
<dbReference type="InterPro" id="IPR029442">
    <property type="entry name" value="GyrI-like"/>
</dbReference>
<evidence type="ECO:0000259" key="1">
    <source>
        <dbReference type="SMART" id="SM00871"/>
    </source>
</evidence>
<sequence length="151" mass="16272">MEIVRGERVAQEIVGLHESVRMEELRDFFPRAMTAAGEALEARGVDPAGPPVALYEGMSEGTFEVTAGFPVPTGAAPSDDVVVAMLPGGATVEVIHEGSYDGLSDTYEELTAWFEENGMTPPTVMWEEYLVGPESGADPSHWQTRIVYPVG</sequence>
<dbReference type="AlphaFoldDB" id="A0A919G4B8"/>
<evidence type="ECO:0000313" key="2">
    <source>
        <dbReference type="EMBL" id="GHH77992.1"/>
    </source>
</evidence>
<gene>
    <name evidence="2" type="ORF">GCM10017772_40370</name>
</gene>
<accession>A0A919G4B8</accession>
<dbReference type="RefSeq" id="WP_189671060.1">
    <property type="nucleotide sequence ID" value="NZ_BNAS01000006.1"/>
</dbReference>
<evidence type="ECO:0000313" key="3">
    <source>
        <dbReference type="Proteomes" id="UP000627369"/>
    </source>
</evidence>
<keyword evidence="3" id="KW-1185">Reference proteome</keyword>
<reference evidence="2" key="2">
    <citation type="submission" date="2020-09" db="EMBL/GenBank/DDBJ databases">
        <authorList>
            <person name="Sun Q."/>
            <person name="Zhou Y."/>
        </authorList>
    </citation>
    <scope>NUCLEOTIDE SEQUENCE</scope>
    <source>
        <strain evidence="2">CGMCC 4.7398</strain>
    </source>
</reference>
<protein>
    <recommendedName>
        <fullName evidence="1">AraC effector-binding domain-containing protein</fullName>
    </recommendedName>
</protein>
<reference evidence="2" key="1">
    <citation type="journal article" date="2014" name="Int. J. Syst. Evol. Microbiol.">
        <title>Complete genome sequence of Corynebacterium casei LMG S-19264T (=DSM 44701T), isolated from a smear-ripened cheese.</title>
        <authorList>
            <consortium name="US DOE Joint Genome Institute (JGI-PGF)"/>
            <person name="Walter F."/>
            <person name="Albersmeier A."/>
            <person name="Kalinowski J."/>
            <person name="Ruckert C."/>
        </authorList>
    </citation>
    <scope>NUCLEOTIDE SEQUENCE</scope>
    <source>
        <strain evidence="2">CGMCC 4.7398</strain>
    </source>
</reference>
<dbReference type="Pfam" id="PF06445">
    <property type="entry name" value="GyrI-like"/>
    <property type="match status" value="1"/>
</dbReference>
<proteinExistence type="predicted"/>
<feature type="domain" description="AraC effector-binding" evidence="1">
    <location>
        <begin position="1"/>
        <end position="151"/>
    </location>
</feature>
<dbReference type="InterPro" id="IPR011256">
    <property type="entry name" value="Reg_factor_effector_dom_sf"/>
</dbReference>
<dbReference type="Proteomes" id="UP000627369">
    <property type="component" value="Unassembled WGS sequence"/>
</dbReference>
<dbReference type="SMART" id="SM00871">
    <property type="entry name" value="AraC_E_bind"/>
    <property type="match status" value="1"/>
</dbReference>
<comment type="caution">
    <text evidence="2">The sequence shown here is derived from an EMBL/GenBank/DDBJ whole genome shotgun (WGS) entry which is preliminary data.</text>
</comment>
<name>A0A919G4B8_9MICO</name>
<dbReference type="Gene3D" id="3.20.80.10">
    <property type="entry name" value="Regulatory factor, effector binding domain"/>
    <property type="match status" value="1"/>
</dbReference>